<gene>
    <name evidence="1" type="ORF">SAMN04487850_1107</name>
</gene>
<proteinExistence type="predicted"/>
<evidence type="ECO:0000313" key="2">
    <source>
        <dbReference type="Proteomes" id="UP000199373"/>
    </source>
</evidence>
<organism evidence="1 2">
    <name type="scientific">Prevotella aff. ruminicola Tc2-24</name>
    <dbReference type="NCBI Taxonomy" id="81582"/>
    <lineage>
        <taxon>Bacteria</taxon>
        <taxon>Pseudomonadati</taxon>
        <taxon>Bacteroidota</taxon>
        <taxon>Bacteroidia</taxon>
        <taxon>Bacteroidales</taxon>
        <taxon>Prevotellaceae</taxon>
        <taxon>Prevotella</taxon>
    </lineage>
</organism>
<keyword evidence="2" id="KW-1185">Reference proteome</keyword>
<dbReference type="AlphaFoldDB" id="A0A1I0NC82"/>
<dbReference type="RefSeq" id="WP_176771063.1">
    <property type="nucleotide sequence ID" value="NZ_FOIQ01000002.1"/>
</dbReference>
<reference evidence="1 2" key="1">
    <citation type="submission" date="2016-10" db="EMBL/GenBank/DDBJ databases">
        <authorList>
            <person name="de Groot N.N."/>
        </authorList>
    </citation>
    <scope>NUCLEOTIDE SEQUENCE [LARGE SCALE GENOMIC DNA]</scope>
    <source>
        <strain evidence="1 2">TC2-24</strain>
    </source>
</reference>
<sequence length="49" mass="5575">MANGNIKHLERRGRMQSGSYGVVDNLTIAYSGNIVNPSEAVEFWLYTWE</sequence>
<dbReference type="Proteomes" id="UP000199373">
    <property type="component" value="Unassembled WGS sequence"/>
</dbReference>
<dbReference type="EMBL" id="FOIQ01000002">
    <property type="protein sequence ID" value="SEV98503.1"/>
    <property type="molecule type" value="Genomic_DNA"/>
</dbReference>
<protein>
    <submittedName>
        <fullName evidence="1">Uncharacterized protein</fullName>
    </submittedName>
</protein>
<evidence type="ECO:0000313" key="1">
    <source>
        <dbReference type="EMBL" id="SEV98503.1"/>
    </source>
</evidence>
<name>A0A1I0NC82_9BACT</name>
<accession>A0A1I0NC82</accession>